<dbReference type="EMBL" id="SDMR01000001">
    <property type="protein sequence ID" value="TBT96364.1"/>
    <property type="molecule type" value="Genomic_DNA"/>
</dbReference>
<comment type="caution">
    <text evidence="5">The sequence shown here is derived from an EMBL/GenBank/DDBJ whole genome shotgun (WGS) entry which is preliminary data.</text>
</comment>
<accession>A0A4Q9KPD1</accession>
<sequence>MAQRVSIVLTDDLDESPAAETVTFGLDGNTYEIDLSSANAARLRDALKPFMDNGRRTGGRAKPGRKRAAAASGNATDIRAWAQSQGMTVSARGRVPAEIRVAYEAAH</sequence>
<evidence type="ECO:0000313" key="5">
    <source>
        <dbReference type="EMBL" id="TBT96364.1"/>
    </source>
</evidence>
<reference evidence="5 6" key="1">
    <citation type="submission" date="2019-01" db="EMBL/GenBank/DDBJ databases">
        <title>Lactibacter flavus gen. nov., sp. nov., a novel bacterium of the family Propionibacteriaceae isolated from raw milk and dairy products.</title>
        <authorList>
            <person name="Huptas C."/>
            <person name="Wenning M."/>
            <person name="Breitenwieser F."/>
            <person name="Doll E."/>
            <person name="Von Neubeck M."/>
            <person name="Busse H.-J."/>
            <person name="Scherer S."/>
        </authorList>
    </citation>
    <scope>NUCLEOTIDE SEQUENCE [LARGE SCALE GENOMIC DNA]</scope>
    <source>
        <strain evidence="5 6">DSM 22130</strain>
    </source>
</reference>
<gene>
    <name evidence="5" type="ORF">ET996_01520</name>
</gene>
<dbReference type="Gene3D" id="3.30.60.230">
    <property type="entry name" value="Lsr2, dimerization domain"/>
    <property type="match status" value="1"/>
</dbReference>
<dbReference type="Gene3D" id="4.10.320.10">
    <property type="entry name" value="E3-binding domain"/>
    <property type="match status" value="1"/>
</dbReference>
<dbReference type="InterPro" id="IPR024412">
    <property type="entry name" value="Lsr2_dim_dom"/>
</dbReference>
<feature type="domain" description="Lsr2 dimerization" evidence="3">
    <location>
        <begin position="1"/>
        <end position="58"/>
    </location>
</feature>
<dbReference type="GO" id="GO:0003677">
    <property type="term" value="F:DNA binding"/>
    <property type="evidence" value="ECO:0007669"/>
    <property type="project" value="UniProtKB-KW"/>
</dbReference>
<evidence type="ECO:0000259" key="3">
    <source>
        <dbReference type="Pfam" id="PF11774"/>
    </source>
</evidence>
<dbReference type="InterPro" id="IPR055370">
    <property type="entry name" value="Lsr2_DNA-bd"/>
</dbReference>
<dbReference type="Pfam" id="PF23359">
    <property type="entry name" value="Lsr2_DNA-bd"/>
    <property type="match status" value="1"/>
</dbReference>
<keyword evidence="6" id="KW-1185">Reference proteome</keyword>
<dbReference type="GO" id="GO:0016746">
    <property type="term" value="F:acyltransferase activity"/>
    <property type="evidence" value="ECO:0007669"/>
    <property type="project" value="InterPro"/>
</dbReference>
<dbReference type="InterPro" id="IPR036625">
    <property type="entry name" value="E3-bd_dom_sf"/>
</dbReference>
<proteinExistence type="predicted"/>
<keyword evidence="1" id="KW-0238">DNA-binding</keyword>
<feature type="domain" description="Lsr2 DNA-binding" evidence="4">
    <location>
        <begin position="74"/>
        <end position="106"/>
    </location>
</feature>
<feature type="region of interest" description="Disordered" evidence="2">
    <location>
        <begin position="50"/>
        <end position="73"/>
    </location>
</feature>
<dbReference type="InterPro" id="IPR042261">
    <property type="entry name" value="Lsr2-like_dimerization"/>
</dbReference>
<evidence type="ECO:0000313" key="6">
    <source>
        <dbReference type="Proteomes" id="UP000291933"/>
    </source>
</evidence>
<dbReference type="Proteomes" id="UP000291933">
    <property type="component" value="Unassembled WGS sequence"/>
</dbReference>
<evidence type="ECO:0000256" key="1">
    <source>
        <dbReference type="ARBA" id="ARBA00023125"/>
    </source>
</evidence>
<dbReference type="Pfam" id="PF11774">
    <property type="entry name" value="Lsr2"/>
    <property type="match status" value="1"/>
</dbReference>
<feature type="compositionally biased region" description="Basic residues" evidence="2">
    <location>
        <begin position="57"/>
        <end position="68"/>
    </location>
</feature>
<dbReference type="OrthoDB" id="4113332at2"/>
<organism evidence="5 6">
    <name type="scientific">Propioniciclava tarda</name>
    <dbReference type="NCBI Taxonomy" id="433330"/>
    <lineage>
        <taxon>Bacteria</taxon>
        <taxon>Bacillati</taxon>
        <taxon>Actinomycetota</taxon>
        <taxon>Actinomycetes</taxon>
        <taxon>Propionibacteriales</taxon>
        <taxon>Propionibacteriaceae</taxon>
        <taxon>Propioniciclava</taxon>
    </lineage>
</organism>
<name>A0A4Q9KPD1_PROTD</name>
<dbReference type="AlphaFoldDB" id="A0A4Q9KPD1"/>
<evidence type="ECO:0000259" key="4">
    <source>
        <dbReference type="Pfam" id="PF23359"/>
    </source>
</evidence>
<protein>
    <submittedName>
        <fullName evidence="5">Lsr2 family protein</fullName>
    </submittedName>
</protein>
<evidence type="ECO:0000256" key="2">
    <source>
        <dbReference type="SAM" id="MobiDB-lite"/>
    </source>
</evidence>